<feature type="compositionally biased region" description="Pro residues" evidence="1">
    <location>
        <begin position="1120"/>
        <end position="1129"/>
    </location>
</feature>
<dbReference type="InterPro" id="IPR038765">
    <property type="entry name" value="Papain-like_cys_pep_sf"/>
</dbReference>
<dbReference type="GO" id="GO:0005634">
    <property type="term" value="C:nucleus"/>
    <property type="evidence" value="ECO:0007669"/>
    <property type="project" value="TreeGrafter"/>
</dbReference>
<comment type="caution">
    <text evidence="3">The sequence shown here is derived from an EMBL/GenBank/DDBJ whole genome shotgun (WGS) entry which is preliminary data.</text>
</comment>
<dbReference type="InterPro" id="IPR018200">
    <property type="entry name" value="USP_CS"/>
</dbReference>
<feature type="region of interest" description="Disordered" evidence="1">
    <location>
        <begin position="624"/>
        <end position="679"/>
    </location>
</feature>
<gene>
    <name evidence="3" type="ORF">KIPB_000696</name>
</gene>
<feature type="compositionally biased region" description="Acidic residues" evidence="1">
    <location>
        <begin position="465"/>
        <end position="475"/>
    </location>
</feature>
<feature type="compositionally biased region" description="Low complexity" evidence="1">
    <location>
        <begin position="1091"/>
        <end position="1100"/>
    </location>
</feature>
<feature type="compositionally biased region" description="Basic and acidic residues" evidence="1">
    <location>
        <begin position="1220"/>
        <end position="1229"/>
    </location>
</feature>
<dbReference type="Pfam" id="PF00443">
    <property type="entry name" value="UCH"/>
    <property type="match status" value="1"/>
</dbReference>
<feature type="compositionally biased region" description="Polar residues" evidence="1">
    <location>
        <begin position="1238"/>
        <end position="1247"/>
    </location>
</feature>
<feature type="compositionally biased region" description="Basic and acidic residues" evidence="1">
    <location>
        <begin position="701"/>
        <end position="715"/>
    </location>
</feature>
<evidence type="ECO:0000313" key="4">
    <source>
        <dbReference type="Proteomes" id="UP000265618"/>
    </source>
</evidence>
<dbReference type="SUPFAM" id="SSF54001">
    <property type="entry name" value="Cysteine proteinases"/>
    <property type="match status" value="1"/>
</dbReference>
<dbReference type="EMBL" id="BDIP01000086">
    <property type="protein sequence ID" value="GIQ79979.1"/>
    <property type="molecule type" value="Genomic_DNA"/>
</dbReference>
<keyword evidence="4" id="KW-1185">Reference proteome</keyword>
<dbReference type="PANTHER" id="PTHR24006">
    <property type="entry name" value="UBIQUITIN CARBOXYL-TERMINAL HYDROLASE"/>
    <property type="match status" value="1"/>
</dbReference>
<feature type="compositionally biased region" description="Basic residues" evidence="1">
    <location>
        <begin position="628"/>
        <end position="650"/>
    </location>
</feature>
<feature type="compositionally biased region" description="Low complexity" evidence="1">
    <location>
        <begin position="907"/>
        <end position="934"/>
    </location>
</feature>
<feature type="domain" description="USP" evidence="2">
    <location>
        <begin position="11"/>
        <end position="326"/>
    </location>
</feature>
<reference evidence="3 4" key="1">
    <citation type="journal article" date="2018" name="PLoS ONE">
        <title>The draft genome of Kipferlia bialata reveals reductive genome evolution in fornicate parasites.</title>
        <authorList>
            <person name="Tanifuji G."/>
            <person name="Takabayashi S."/>
            <person name="Kume K."/>
            <person name="Takagi M."/>
            <person name="Nakayama T."/>
            <person name="Kamikawa R."/>
            <person name="Inagaki Y."/>
            <person name="Hashimoto T."/>
        </authorList>
    </citation>
    <scope>NUCLEOTIDE SEQUENCE [LARGE SCALE GENOMIC DNA]</scope>
    <source>
        <strain evidence="3">NY0173</strain>
    </source>
</reference>
<evidence type="ECO:0000259" key="2">
    <source>
        <dbReference type="PROSITE" id="PS50235"/>
    </source>
</evidence>
<dbReference type="InterPro" id="IPR028889">
    <property type="entry name" value="USP"/>
</dbReference>
<dbReference type="PROSITE" id="PS50235">
    <property type="entry name" value="USP_3"/>
    <property type="match status" value="1"/>
</dbReference>
<dbReference type="Proteomes" id="UP000265618">
    <property type="component" value="Unassembled WGS sequence"/>
</dbReference>
<sequence length="1311" mass="141684">MGQRQPLSGPAGLVNPICQCYANAATQALLAVRPILNHLRSGYHSKHCPRKGKGFCVACEMEKVANHLYGNHARNAFHPKVLFRHLKALNPSFNPITMHDSHEYITSLLQRLCEADQAREAGGRAKNPSAKRPAPTTAFDQLVGGYERQVVTCSKCQDESITFRHFHSLYVPIKGRRLSDCLKDYTSDETLEGRKCPNCGEEAEATLSHRVCIPPTGLIMTLQRFDPLLAAQGLPAKVRKRVTLPPVLDLGSCMTDWANKEYGQTLYNLVGVVCHAGTYMHAGHYVSHVKTPVGSWKYCDDESVSRSSEKTACTDSNAYVLVYERVEGKAKATPLFKESGVLSKVKAEKQREEREREKAARAARKAEGPGKGTKLSMEEYQALMRQIEEEDNSESSGSGDDSSDSDSDSSSDTSSEEEEEEEEREGKGMEVESEAVAVAPLPAAAPAPAPVPLSFTAIGGMGEASESESGEDGLEDWQRVAAPVPKMVGEEEEQEGEEEEVVPPKEEVKKQEVVRPPSPVAAVKKVEVAQPKKRVVVSGASQDPSSAKNKRRAVPTAARPASLSAVLGQGWSGAKRRVVDPTMETRLGGDVTEWDQELDQGKVRKTKAVREENKRIVMERKAKEAAAFKKKNRWKKGKGKGAGRGGKGKGGRFSAPKAKARPQKAEPPYMFHPPGQGWNDEAAYAESERAREVMDVWAAKGSDRGRTQRGREGGRSRVTPIRELATDEVFKSLGIRPSVLMTPKPKREGERGRDRTGQGMRGQGGAGATYQRGRGRESAQEDSSPSSFEHSVEDEMERGREVGRERERAAEREKWDAFLDLGSPERERERERELEEFIEKYAERLGAVAKETRARGVGSDSGVDTQSVGTSPIVSGPMPTSGGERVVESGIIPTMPSHTPTPPPPAVSASSTRSTHSTHSTHSSTHSTMSSGSDSHVDPTVGVVGVGQYVSSPPSTQDVHVSYARHEGVGTQREGEGERQVQRGREGEVDGLRAEQCGTEREGGGQWKRVGSEGEGETGRESVLSQTAPLSMALSRPVHTHPADDPSSHALPLDTMPTSSISSHTHTHTLHSPSPTREPARAVSVHRLDPLDTLTTGTGPVHAMSDTGARSPLQPRQPSVYPPPTAPPHRPSRSRSRSRSRSGSRGSRSVSLVVDVPGVKPSLYGVGTVGESGPSHPLSSDDVIAVPPDIAMLVRQYAQPHAEYGGPSISLASRASATPTERRDSERRGSGRGVAPVSGTQGPSAASTPYGATPSMAVSMYLGASPSLFSPPLRSASLLNSGRSSSSRVKDSLRSIRERVRDIDASMWMED</sequence>
<feature type="region of interest" description="Disordered" evidence="1">
    <location>
        <begin position="851"/>
        <end position="1154"/>
    </location>
</feature>
<feature type="region of interest" description="Disordered" evidence="1">
    <location>
        <begin position="344"/>
        <end position="520"/>
    </location>
</feature>
<feature type="compositionally biased region" description="Basic and acidic residues" evidence="1">
    <location>
        <begin position="502"/>
        <end position="513"/>
    </location>
</feature>
<feature type="compositionally biased region" description="Low complexity" evidence="1">
    <location>
        <begin position="1055"/>
        <end position="1075"/>
    </location>
</feature>
<proteinExistence type="predicted"/>
<dbReference type="GO" id="GO:0016579">
    <property type="term" value="P:protein deubiquitination"/>
    <property type="evidence" value="ECO:0007669"/>
    <property type="project" value="InterPro"/>
</dbReference>
<dbReference type="GO" id="GO:0004843">
    <property type="term" value="F:cysteine-type deubiquitinase activity"/>
    <property type="evidence" value="ECO:0007669"/>
    <property type="project" value="InterPro"/>
</dbReference>
<feature type="compositionally biased region" description="Acidic residues" evidence="1">
    <location>
        <begin position="401"/>
        <end position="423"/>
    </location>
</feature>
<evidence type="ECO:0000256" key="1">
    <source>
        <dbReference type="SAM" id="MobiDB-lite"/>
    </source>
</evidence>
<accession>A0A9K3GDM9</accession>
<feature type="compositionally biased region" description="Basic and acidic residues" evidence="1">
    <location>
        <begin position="345"/>
        <end position="368"/>
    </location>
</feature>
<feature type="compositionally biased region" description="Polar residues" evidence="1">
    <location>
        <begin position="949"/>
        <end position="959"/>
    </location>
</feature>
<dbReference type="Gene3D" id="3.90.70.10">
    <property type="entry name" value="Cysteine proteinases"/>
    <property type="match status" value="1"/>
</dbReference>
<protein>
    <recommendedName>
        <fullName evidence="2">USP domain-containing protein</fullName>
    </recommendedName>
</protein>
<feature type="region of interest" description="Disordered" evidence="1">
    <location>
        <begin position="1273"/>
        <end position="1293"/>
    </location>
</feature>
<dbReference type="PROSITE" id="PS00973">
    <property type="entry name" value="USP_2"/>
    <property type="match status" value="1"/>
</dbReference>
<feature type="compositionally biased region" description="Basic and acidic residues" evidence="1">
    <location>
        <begin position="745"/>
        <end position="756"/>
    </location>
</feature>
<dbReference type="OrthoDB" id="420187at2759"/>
<feature type="compositionally biased region" description="Basic residues" evidence="1">
    <location>
        <begin position="1130"/>
        <end position="1142"/>
    </location>
</feature>
<dbReference type="InterPro" id="IPR001394">
    <property type="entry name" value="Peptidase_C19_UCH"/>
</dbReference>
<feature type="compositionally biased region" description="Polar residues" evidence="1">
    <location>
        <begin position="862"/>
        <end position="873"/>
    </location>
</feature>
<feature type="region of interest" description="Disordered" evidence="1">
    <location>
        <begin position="534"/>
        <end position="561"/>
    </location>
</feature>
<feature type="region of interest" description="Disordered" evidence="1">
    <location>
        <begin position="1203"/>
        <end position="1252"/>
    </location>
</feature>
<dbReference type="GO" id="GO:0005829">
    <property type="term" value="C:cytosol"/>
    <property type="evidence" value="ECO:0007669"/>
    <property type="project" value="TreeGrafter"/>
</dbReference>
<feature type="compositionally biased region" description="Acidic residues" evidence="1">
    <location>
        <begin position="490"/>
        <end position="501"/>
    </location>
</feature>
<feature type="compositionally biased region" description="Basic and acidic residues" evidence="1">
    <location>
        <begin position="964"/>
        <end position="1003"/>
    </location>
</feature>
<feature type="compositionally biased region" description="Polar residues" evidence="1">
    <location>
        <begin position="1210"/>
        <end position="1219"/>
    </location>
</feature>
<organism evidence="3 4">
    <name type="scientific">Kipferlia bialata</name>
    <dbReference type="NCBI Taxonomy" id="797122"/>
    <lineage>
        <taxon>Eukaryota</taxon>
        <taxon>Metamonada</taxon>
        <taxon>Carpediemonas-like organisms</taxon>
        <taxon>Kipferlia</taxon>
    </lineage>
</organism>
<feature type="compositionally biased region" description="Low complexity" evidence="1">
    <location>
        <begin position="1273"/>
        <end position="1287"/>
    </location>
</feature>
<evidence type="ECO:0000313" key="3">
    <source>
        <dbReference type="EMBL" id="GIQ79979.1"/>
    </source>
</evidence>
<feature type="compositionally biased region" description="Basic and acidic residues" evidence="1">
    <location>
        <begin position="790"/>
        <end position="813"/>
    </location>
</feature>
<name>A0A9K3GDM9_9EUKA</name>
<dbReference type="InterPro" id="IPR050164">
    <property type="entry name" value="Peptidase_C19"/>
</dbReference>
<feature type="region of interest" description="Disordered" evidence="1">
    <location>
        <begin position="697"/>
        <end position="813"/>
    </location>
</feature>